<dbReference type="InterPro" id="IPR001509">
    <property type="entry name" value="Epimerase_deHydtase"/>
</dbReference>
<dbReference type="Proteomes" id="UP001265550">
    <property type="component" value="Unassembled WGS sequence"/>
</dbReference>
<evidence type="ECO:0000313" key="3">
    <source>
        <dbReference type="Proteomes" id="UP001265550"/>
    </source>
</evidence>
<dbReference type="RefSeq" id="WP_204734415.1">
    <property type="nucleotide sequence ID" value="NZ_JAVDWE010000016.1"/>
</dbReference>
<proteinExistence type="predicted"/>
<sequence length="312" mass="33236">MSEIAVTGASGFIGRVLIGRLLAAGETPVAISRQPLEIAGARNVAITDYARTAELAAHLSEVEALIHLAGRAHQASHPGQDEALFEAANIDTALYAARACMAAGVKRFVFVSSIGVNGNHSAKPFLDTDEPAPTEPYAVSKWKAEQALGELLAGSPTELTIIRPPLVYGPGCPGNFRKLVRLAATSRWIPLGALDAPRSFIHVVNLADALITAARHPGLDRETFLVADARDITVGEVVRILAGSLHASRARVINVPVLLLKIAAFLLGRRALFDKLAAPLQVDASRFSRVTGWKPEITVEKGLRDTAKAFEK</sequence>
<keyword evidence="3" id="KW-1185">Reference proteome</keyword>
<dbReference type="Pfam" id="PF01370">
    <property type="entry name" value="Epimerase"/>
    <property type="match status" value="1"/>
</dbReference>
<dbReference type="InterPro" id="IPR051783">
    <property type="entry name" value="NAD(P)-dependent_oxidoreduct"/>
</dbReference>
<feature type="domain" description="NAD-dependent epimerase/dehydratase" evidence="1">
    <location>
        <begin position="4"/>
        <end position="218"/>
    </location>
</feature>
<name>A0ABU1VGZ8_9BURK</name>
<organism evidence="2 3">
    <name type="scientific">Hydrogenophaga laconesensis</name>
    <dbReference type="NCBI Taxonomy" id="1805971"/>
    <lineage>
        <taxon>Bacteria</taxon>
        <taxon>Pseudomonadati</taxon>
        <taxon>Pseudomonadota</taxon>
        <taxon>Betaproteobacteria</taxon>
        <taxon>Burkholderiales</taxon>
        <taxon>Comamonadaceae</taxon>
        <taxon>Hydrogenophaga</taxon>
    </lineage>
</organism>
<dbReference type="EMBL" id="JAVDWE010000016">
    <property type="protein sequence ID" value="MDR7096756.1"/>
    <property type="molecule type" value="Genomic_DNA"/>
</dbReference>
<gene>
    <name evidence="2" type="ORF">J2X09_004513</name>
</gene>
<protein>
    <submittedName>
        <fullName evidence="2">Nucleoside-diphosphate-sugar epimerase</fullName>
    </submittedName>
</protein>
<evidence type="ECO:0000313" key="2">
    <source>
        <dbReference type="EMBL" id="MDR7096756.1"/>
    </source>
</evidence>
<accession>A0ABU1VGZ8</accession>
<dbReference type="PANTHER" id="PTHR48079">
    <property type="entry name" value="PROTEIN YEEZ"/>
    <property type="match status" value="1"/>
</dbReference>
<dbReference type="InterPro" id="IPR036291">
    <property type="entry name" value="NAD(P)-bd_dom_sf"/>
</dbReference>
<dbReference type="PANTHER" id="PTHR48079:SF6">
    <property type="entry name" value="NAD(P)-BINDING DOMAIN-CONTAINING PROTEIN-RELATED"/>
    <property type="match status" value="1"/>
</dbReference>
<dbReference type="Gene3D" id="3.40.50.720">
    <property type="entry name" value="NAD(P)-binding Rossmann-like Domain"/>
    <property type="match status" value="1"/>
</dbReference>
<dbReference type="SUPFAM" id="SSF51735">
    <property type="entry name" value="NAD(P)-binding Rossmann-fold domains"/>
    <property type="match status" value="1"/>
</dbReference>
<comment type="caution">
    <text evidence="2">The sequence shown here is derived from an EMBL/GenBank/DDBJ whole genome shotgun (WGS) entry which is preliminary data.</text>
</comment>
<reference evidence="2 3" key="1">
    <citation type="submission" date="2023-07" db="EMBL/GenBank/DDBJ databases">
        <title>Sorghum-associated microbial communities from plants grown in Nebraska, USA.</title>
        <authorList>
            <person name="Schachtman D."/>
        </authorList>
    </citation>
    <scope>NUCLEOTIDE SEQUENCE [LARGE SCALE GENOMIC DNA]</scope>
    <source>
        <strain evidence="2 3">BE240</strain>
    </source>
</reference>
<evidence type="ECO:0000259" key="1">
    <source>
        <dbReference type="Pfam" id="PF01370"/>
    </source>
</evidence>